<accession>A0A553CNG4</accession>
<comment type="caution">
    <text evidence="1">The sequence shown here is derived from an EMBL/GenBank/DDBJ whole genome shotgun (WGS) entry which is preliminary data.</text>
</comment>
<organism evidence="1 2">
    <name type="scientific">Flavobacterium franklandianum</name>
    <dbReference type="NCBI Taxonomy" id="2594430"/>
    <lineage>
        <taxon>Bacteria</taxon>
        <taxon>Pseudomonadati</taxon>
        <taxon>Bacteroidota</taxon>
        <taxon>Flavobacteriia</taxon>
        <taxon>Flavobacteriales</taxon>
        <taxon>Flavobacteriaceae</taxon>
        <taxon>Flavobacterium</taxon>
    </lineage>
</organism>
<gene>
    <name evidence="1" type="ORF">FNW17_05045</name>
</gene>
<name>A0A553CNG4_9FLAO</name>
<dbReference type="InterPro" id="IPR029024">
    <property type="entry name" value="TerB-like"/>
</dbReference>
<dbReference type="RefSeq" id="WP_144071045.1">
    <property type="nucleotide sequence ID" value="NZ_VJZR01000003.1"/>
</dbReference>
<proteinExistence type="predicted"/>
<keyword evidence="2" id="KW-1185">Reference proteome</keyword>
<dbReference type="Gene3D" id="1.10.3680.10">
    <property type="entry name" value="TerB-like"/>
    <property type="match status" value="1"/>
</dbReference>
<sequence>MHTHEEKISLLLEMIAFATIDGNLHKKEYAFLAVVANELKINKEIFNDLFHQELPHIVIKSEFERFHQLYRLALLMHCDGVLHLKEEVAILQIGIDMGLNPIVSARILKMMKMKQSPIIEADILLEIFKEQHN</sequence>
<dbReference type="Proteomes" id="UP000318585">
    <property type="component" value="Unassembled WGS sequence"/>
</dbReference>
<evidence type="ECO:0000313" key="2">
    <source>
        <dbReference type="Proteomes" id="UP000318585"/>
    </source>
</evidence>
<dbReference type="AlphaFoldDB" id="A0A553CNG4"/>
<reference evidence="1 2" key="1">
    <citation type="submission" date="2019-07" db="EMBL/GenBank/DDBJ databases">
        <title>Novel species of Flavobacterium.</title>
        <authorList>
            <person name="Liu Q."/>
            <person name="Xin Y.-H."/>
        </authorList>
    </citation>
    <scope>NUCLEOTIDE SEQUENCE [LARGE SCALE GENOMIC DNA]</scope>
    <source>
        <strain evidence="1 2">LB3P56</strain>
    </source>
</reference>
<protein>
    <submittedName>
        <fullName evidence="1">Excinuclease ABC subunit B</fullName>
    </submittedName>
</protein>
<dbReference type="EMBL" id="VJZR01000003">
    <property type="protein sequence ID" value="TRX22039.1"/>
    <property type="molecule type" value="Genomic_DNA"/>
</dbReference>
<evidence type="ECO:0000313" key="1">
    <source>
        <dbReference type="EMBL" id="TRX22039.1"/>
    </source>
</evidence>
<dbReference type="SUPFAM" id="SSF158682">
    <property type="entry name" value="TerB-like"/>
    <property type="match status" value="2"/>
</dbReference>
<dbReference type="OrthoDB" id="1143847at2"/>